<gene>
    <name evidence="1" type="ORF">J2Z48_003154</name>
</gene>
<evidence type="ECO:0000313" key="2">
    <source>
        <dbReference type="Proteomes" id="UP001238450"/>
    </source>
</evidence>
<comment type="caution">
    <text evidence="1">The sequence shown here is derived from an EMBL/GenBank/DDBJ whole genome shotgun (WGS) entry which is preliminary data.</text>
</comment>
<dbReference type="InterPro" id="IPR014962">
    <property type="entry name" value="YolD"/>
</dbReference>
<dbReference type="Proteomes" id="UP001238450">
    <property type="component" value="Unassembled WGS sequence"/>
</dbReference>
<proteinExistence type="predicted"/>
<dbReference type="RefSeq" id="WP_307254967.1">
    <property type="nucleotide sequence ID" value="NZ_JAUSUV010000023.1"/>
</dbReference>
<protein>
    <recommendedName>
        <fullName evidence="3">YolD-like family protein</fullName>
    </recommendedName>
</protein>
<reference evidence="1 2" key="1">
    <citation type="submission" date="2023-07" db="EMBL/GenBank/DDBJ databases">
        <title>Genomic Encyclopedia of Type Strains, Phase IV (KMG-IV): sequencing the most valuable type-strain genomes for metagenomic binning, comparative biology and taxonomic classification.</title>
        <authorList>
            <person name="Goeker M."/>
        </authorList>
    </citation>
    <scope>NUCLEOTIDE SEQUENCE [LARGE SCALE GENOMIC DNA]</scope>
    <source>
        <strain evidence="1 2">DSM 46876</strain>
    </source>
</reference>
<name>A0AAJ1TI55_9BACL</name>
<organism evidence="1 2">
    <name type="scientific">Croceifilum oryzae</name>
    <dbReference type="NCBI Taxonomy" id="1553429"/>
    <lineage>
        <taxon>Bacteria</taxon>
        <taxon>Bacillati</taxon>
        <taxon>Bacillota</taxon>
        <taxon>Bacilli</taxon>
        <taxon>Bacillales</taxon>
        <taxon>Thermoactinomycetaceae</taxon>
        <taxon>Croceifilum</taxon>
    </lineage>
</organism>
<evidence type="ECO:0008006" key="3">
    <source>
        <dbReference type="Google" id="ProtNLM"/>
    </source>
</evidence>
<dbReference type="Pfam" id="PF08863">
    <property type="entry name" value="YolD"/>
    <property type="match status" value="1"/>
</dbReference>
<evidence type="ECO:0000313" key="1">
    <source>
        <dbReference type="EMBL" id="MDQ0418949.1"/>
    </source>
</evidence>
<keyword evidence="2" id="KW-1185">Reference proteome</keyword>
<dbReference type="EMBL" id="JAUSUV010000023">
    <property type="protein sequence ID" value="MDQ0418949.1"/>
    <property type="molecule type" value="Genomic_DNA"/>
</dbReference>
<accession>A0AAJ1TI55</accession>
<dbReference type="AlphaFoldDB" id="A0AAJ1TI55"/>
<sequence length="96" mass="11695">MFLPEHREQLIAQRRKQREYVPPDLDEQRLEELNQRLYQALHDDRVVLTTYIGKYEPKSFIGSVERVDPHIQKFLLKNGDIQIWLSFQEILDIEWM</sequence>